<organism evidence="1 2">
    <name type="scientific">Desulfofarcimen acetoxidans (strain ATCC 49208 / DSM 771 / KCTC 5769 / VKM B-1644 / 5575)</name>
    <name type="common">Desulfotomaculum acetoxidans</name>
    <dbReference type="NCBI Taxonomy" id="485916"/>
    <lineage>
        <taxon>Bacteria</taxon>
        <taxon>Bacillati</taxon>
        <taxon>Bacillota</taxon>
        <taxon>Clostridia</taxon>
        <taxon>Eubacteriales</taxon>
        <taxon>Peptococcaceae</taxon>
        <taxon>Desulfofarcimen</taxon>
    </lineage>
</organism>
<dbReference type="Proteomes" id="UP000002217">
    <property type="component" value="Chromosome"/>
</dbReference>
<dbReference type="HOGENOM" id="CLU_3373385_0_0_9"/>
<accession>C8VWR1</accession>
<sequence length="34" mass="3969">MVAWFAMHLKMRQISRIQDNDYTGLQTKSEKGLA</sequence>
<proteinExistence type="predicted"/>
<keyword evidence="2" id="KW-1185">Reference proteome</keyword>
<dbReference type="EMBL" id="CP001720">
    <property type="protein sequence ID" value="ACV64425.1"/>
    <property type="molecule type" value="Genomic_DNA"/>
</dbReference>
<protein>
    <submittedName>
        <fullName evidence="1">Uncharacterized protein</fullName>
    </submittedName>
</protein>
<name>C8VWR1_DESAS</name>
<reference evidence="1 2" key="1">
    <citation type="journal article" date="2009" name="Stand. Genomic Sci.">
        <title>Complete genome sequence of Desulfotomaculum acetoxidans type strain (5575).</title>
        <authorList>
            <person name="Spring S."/>
            <person name="Lapidus A."/>
            <person name="Schroder M."/>
            <person name="Gleim D."/>
            <person name="Sims D."/>
            <person name="Meincke L."/>
            <person name="Glavina Del Rio T."/>
            <person name="Tice H."/>
            <person name="Copeland A."/>
            <person name="Cheng J.F."/>
            <person name="Lucas S."/>
            <person name="Chen F."/>
            <person name="Nolan M."/>
            <person name="Bruce D."/>
            <person name="Goodwin L."/>
            <person name="Pitluck S."/>
            <person name="Ivanova N."/>
            <person name="Mavromatis K."/>
            <person name="Mikhailova N."/>
            <person name="Pati A."/>
            <person name="Chen A."/>
            <person name="Palaniappan K."/>
            <person name="Land M."/>
            <person name="Hauser L."/>
            <person name="Chang Y.J."/>
            <person name="Jeffries C.D."/>
            <person name="Chain P."/>
            <person name="Saunders E."/>
            <person name="Brettin T."/>
            <person name="Detter J.C."/>
            <person name="Goker M."/>
            <person name="Bristow J."/>
            <person name="Eisen J.A."/>
            <person name="Markowitz V."/>
            <person name="Hugenholtz P."/>
            <person name="Kyrpides N.C."/>
            <person name="Klenk H.P."/>
            <person name="Han C."/>
        </authorList>
    </citation>
    <scope>NUCLEOTIDE SEQUENCE [LARGE SCALE GENOMIC DNA]</scope>
    <source>
        <strain evidence="2">ATCC 49208 / DSM 771 / VKM B-1644</strain>
    </source>
</reference>
<dbReference type="KEGG" id="dae:Dtox_3717"/>
<evidence type="ECO:0000313" key="2">
    <source>
        <dbReference type="Proteomes" id="UP000002217"/>
    </source>
</evidence>
<dbReference type="AlphaFoldDB" id="C8VWR1"/>
<dbReference type="STRING" id="485916.Dtox_3717"/>
<gene>
    <name evidence="1" type="ordered locus">Dtox_3717</name>
</gene>
<evidence type="ECO:0000313" key="1">
    <source>
        <dbReference type="EMBL" id="ACV64425.1"/>
    </source>
</evidence>